<feature type="region of interest" description="Disordered" evidence="1">
    <location>
        <begin position="20"/>
        <end position="40"/>
    </location>
</feature>
<evidence type="ECO:0000256" key="1">
    <source>
        <dbReference type="SAM" id="MobiDB-lite"/>
    </source>
</evidence>
<sequence length="143" mass="15103">MSLSQVESAFEQAIAAVRGANDATQEKGSGAVSSGDGLQQDVMSREADLSWLRSELANLQMMIKTGVKPAGSGSSDPASEPTSKLSAEHNSLLAEAEMLKSLEASSGSSSRDPGVRTLEERILDLQIRVAELKVRLSQSVRSV</sequence>
<evidence type="ECO:0000313" key="3">
    <source>
        <dbReference type="Proteomes" id="UP000323142"/>
    </source>
</evidence>
<reference evidence="2 3" key="1">
    <citation type="submission" date="2019-09" db="EMBL/GenBank/DDBJ databases">
        <title>Salinarimonas rosea gen. nov., sp. nov., a new member of the a-2 subgroup of the Proteobacteria.</title>
        <authorList>
            <person name="Liu J."/>
        </authorList>
    </citation>
    <scope>NUCLEOTIDE SEQUENCE [LARGE SCALE GENOMIC DNA]</scope>
    <source>
        <strain evidence="2 3">BN140002</strain>
    </source>
</reference>
<dbReference type="AlphaFoldDB" id="A0A5B2VQJ4"/>
<evidence type="ECO:0000313" key="2">
    <source>
        <dbReference type="EMBL" id="KAA2241034.1"/>
    </source>
</evidence>
<organism evidence="2 3">
    <name type="scientific">Salinarimonas soli</name>
    <dbReference type="NCBI Taxonomy" id="1638099"/>
    <lineage>
        <taxon>Bacteria</taxon>
        <taxon>Pseudomonadati</taxon>
        <taxon>Pseudomonadota</taxon>
        <taxon>Alphaproteobacteria</taxon>
        <taxon>Hyphomicrobiales</taxon>
        <taxon>Salinarimonadaceae</taxon>
        <taxon>Salinarimonas</taxon>
    </lineage>
</organism>
<accession>A0A5B2VQJ4</accession>
<comment type="caution">
    <text evidence="2">The sequence shown here is derived from an EMBL/GenBank/DDBJ whole genome shotgun (WGS) entry which is preliminary data.</text>
</comment>
<name>A0A5B2VQJ4_9HYPH</name>
<feature type="region of interest" description="Disordered" evidence="1">
    <location>
        <begin position="66"/>
        <end position="116"/>
    </location>
</feature>
<reference evidence="2 3" key="2">
    <citation type="submission" date="2019-09" db="EMBL/GenBank/DDBJ databases">
        <authorList>
            <person name="Jin C."/>
        </authorList>
    </citation>
    <scope>NUCLEOTIDE SEQUENCE [LARGE SCALE GENOMIC DNA]</scope>
    <source>
        <strain evidence="2 3">BN140002</strain>
    </source>
</reference>
<keyword evidence="3" id="KW-1185">Reference proteome</keyword>
<proteinExistence type="predicted"/>
<protein>
    <submittedName>
        <fullName evidence="2">Uncharacterized protein</fullName>
    </submittedName>
</protein>
<dbReference type="RefSeq" id="WP_149815980.1">
    <property type="nucleotide sequence ID" value="NZ_VUOA01000010.1"/>
</dbReference>
<gene>
    <name evidence="2" type="ORF">F0L46_05195</name>
</gene>
<feature type="compositionally biased region" description="Polar residues" evidence="1">
    <location>
        <begin position="72"/>
        <end position="89"/>
    </location>
</feature>
<dbReference type="EMBL" id="VUOA01000010">
    <property type="protein sequence ID" value="KAA2241034.1"/>
    <property type="molecule type" value="Genomic_DNA"/>
</dbReference>
<dbReference type="Proteomes" id="UP000323142">
    <property type="component" value="Unassembled WGS sequence"/>
</dbReference>